<dbReference type="SMART" id="SM00116">
    <property type="entry name" value="CBS"/>
    <property type="match status" value="2"/>
</dbReference>
<evidence type="ECO:0000259" key="2">
    <source>
        <dbReference type="PROSITE" id="PS51371"/>
    </source>
</evidence>
<dbReference type="CDD" id="cd04607">
    <property type="entry name" value="CBS_pair_NTP_transferase_assoc"/>
    <property type="match status" value="1"/>
</dbReference>
<evidence type="ECO:0000313" key="4">
    <source>
        <dbReference type="Proteomes" id="UP000256304"/>
    </source>
</evidence>
<name>A0A3D9S7J6_9BACL</name>
<proteinExistence type="predicted"/>
<dbReference type="Pfam" id="PF00571">
    <property type="entry name" value="CBS"/>
    <property type="match status" value="2"/>
</dbReference>
<gene>
    <name evidence="3" type="ORF">A8990_11446</name>
</gene>
<dbReference type="PROSITE" id="PS51371">
    <property type="entry name" value="CBS"/>
    <property type="match status" value="2"/>
</dbReference>
<keyword evidence="4" id="KW-1185">Reference proteome</keyword>
<keyword evidence="1" id="KW-0129">CBS domain</keyword>
<comment type="caution">
    <text evidence="3">The sequence shown here is derived from an EMBL/GenBank/DDBJ whole genome shotgun (WGS) entry which is preliminary data.</text>
</comment>
<sequence length="346" mass="39625">MRDWRKLLVTTDETILETLQVLDANAKQIVLVVDGDDKLRGTVTDGDVRRGILKGLSLNAPVTEVMNKNPIMIRMGEERETILAVMKSRQLRQVPIIDDKGRLVDIEFIDQFLEIPRNDHIVVLMAGGLGSRLAPLTNDCPKPLLKVGTKPILEVILDNFIAHGFHRFYISVNYKADMIKDYFGNGKKWNINIRYLQENERLGTAGALSLLPEPPDAPFIVMNGDLLTKVNFTHALQFHKETGSMATMCVREYEYQVPYGVVKVDNHRLQAIEEKPLQRFFISGGIYILDPDVLRLIPPKTFYDMPTLFEDLLRKDKPSSVFPIREYWMDIGRMDDYERANAEYAE</sequence>
<dbReference type="InterPro" id="IPR000644">
    <property type="entry name" value="CBS_dom"/>
</dbReference>
<dbReference type="InterPro" id="IPR046342">
    <property type="entry name" value="CBS_dom_sf"/>
</dbReference>
<dbReference type="Proteomes" id="UP000256304">
    <property type="component" value="Unassembled WGS sequence"/>
</dbReference>
<dbReference type="Gene3D" id="3.10.580.10">
    <property type="entry name" value="CBS-domain"/>
    <property type="match status" value="1"/>
</dbReference>
<accession>A0A3D9S7J6</accession>
<dbReference type="AlphaFoldDB" id="A0A3D9S7J6"/>
<dbReference type="InterPro" id="IPR029044">
    <property type="entry name" value="Nucleotide-diphossugar_trans"/>
</dbReference>
<dbReference type="Pfam" id="PF00483">
    <property type="entry name" value="NTP_transferase"/>
    <property type="match status" value="1"/>
</dbReference>
<organism evidence="3 4">
    <name type="scientific">Paenibacillus taihuensis</name>
    <dbReference type="NCBI Taxonomy" id="1156355"/>
    <lineage>
        <taxon>Bacteria</taxon>
        <taxon>Bacillati</taxon>
        <taxon>Bacillota</taxon>
        <taxon>Bacilli</taxon>
        <taxon>Bacillales</taxon>
        <taxon>Paenibacillaceae</taxon>
        <taxon>Paenibacillus</taxon>
    </lineage>
</organism>
<dbReference type="Gene3D" id="3.90.550.10">
    <property type="entry name" value="Spore Coat Polysaccharide Biosynthesis Protein SpsA, Chain A"/>
    <property type="match status" value="1"/>
</dbReference>
<evidence type="ECO:0000256" key="1">
    <source>
        <dbReference type="PROSITE-ProRule" id="PRU00703"/>
    </source>
</evidence>
<reference evidence="3 4" key="1">
    <citation type="submission" date="2018-08" db="EMBL/GenBank/DDBJ databases">
        <title>Genomic Encyclopedia of Type Strains, Phase III (KMG-III): the genomes of soil and plant-associated and newly described type strains.</title>
        <authorList>
            <person name="Whitman W."/>
        </authorList>
    </citation>
    <scope>NUCLEOTIDE SEQUENCE [LARGE SCALE GENOMIC DNA]</scope>
    <source>
        <strain evidence="3 4">CGMCC 1.10966</strain>
    </source>
</reference>
<dbReference type="OrthoDB" id="9801899at2"/>
<protein>
    <submittedName>
        <fullName evidence="3">CBS domain protein</fullName>
    </submittedName>
</protein>
<dbReference type="InterPro" id="IPR005835">
    <property type="entry name" value="NTP_transferase_dom"/>
</dbReference>
<feature type="domain" description="CBS" evidence="2">
    <location>
        <begin position="66"/>
        <end position="123"/>
    </location>
</feature>
<dbReference type="EMBL" id="QTTN01000014">
    <property type="protein sequence ID" value="REE84512.1"/>
    <property type="molecule type" value="Genomic_DNA"/>
</dbReference>
<dbReference type="RefSeq" id="WP_116189557.1">
    <property type="nucleotide sequence ID" value="NZ_QTTN01000014.1"/>
</dbReference>
<dbReference type="InterPro" id="IPR050486">
    <property type="entry name" value="Mannose-1P_guanyltransferase"/>
</dbReference>
<dbReference type="PANTHER" id="PTHR22572">
    <property type="entry name" value="SUGAR-1-PHOSPHATE GUANYL TRANSFERASE"/>
    <property type="match status" value="1"/>
</dbReference>
<evidence type="ECO:0000313" key="3">
    <source>
        <dbReference type="EMBL" id="REE84512.1"/>
    </source>
</evidence>
<dbReference type="CDD" id="cd06426">
    <property type="entry name" value="NTP_transferase_like_2"/>
    <property type="match status" value="1"/>
</dbReference>
<feature type="domain" description="CBS" evidence="2">
    <location>
        <begin position="1"/>
        <end position="58"/>
    </location>
</feature>
<dbReference type="SUPFAM" id="SSF53448">
    <property type="entry name" value="Nucleotide-diphospho-sugar transferases"/>
    <property type="match status" value="1"/>
</dbReference>
<dbReference type="SUPFAM" id="SSF54631">
    <property type="entry name" value="CBS-domain pair"/>
    <property type="match status" value="1"/>
</dbReference>